<organism evidence="2 3">
    <name type="scientific">Roseivivax isoporae LMG 25204</name>
    <dbReference type="NCBI Taxonomy" id="1449351"/>
    <lineage>
        <taxon>Bacteria</taxon>
        <taxon>Pseudomonadati</taxon>
        <taxon>Pseudomonadota</taxon>
        <taxon>Alphaproteobacteria</taxon>
        <taxon>Rhodobacterales</taxon>
        <taxon>Roseobacteraceae</taxon>
        <taxon>Roseivivax</taxon>
    </lineage>
</organism>
<accession>X7FEU5</accession>
<keyword evidence="3" id="KW-1185">Reference proteome</keyword>
<sequence length="39" mass="4115">MPSGTTANRASSSDPRLNPAHRAGLPRAVPSSTRSRRPT</sequence>
<dbReference type="EMBL" id="JAME01000003">
    <property type="protein sequence ID" value="ETX30581.1"/>
    <property type="molecule type" value="Genomic_DNA"/>
</dbReference>
<reference evidence="2 3" key="1">
    <citation type="submission" date="2014-01" db="EMBL/GenBank/DDBJ databases">
        <title>Roseivivax isoporae LMG 25204 Genome Sequencing.</title>
        <authorList>
            <person name="Lai Q."/>
            <person name="Li G."/>
            <person name="Shao Z."/>
        </authorList>
    </citation>
    <scope>NUCLEOTIDE SEQUENCE [LARGE SCALE GENOMIC DNA]</scope>
    <source>
        <strain evidence="2 3">LMG 25204</strain>
    </source>
</reference>
<evidence type="ECO:0000256" key="1">
    <source>
        <dbReference type="SAM" id="MobiDB-lite"/>
    </source>
</evidence>
<evidence type="ECO:0000313" key="2">
    <source>
        <dbReference type="EMBL" id="ETX30581.1"/>
    </source>
</evidence>
<gene>
    <name evidence="2" type="ORF">RISW2_13025</name>
</gene>
<feature type="region of interest" description="Disordered" evidence="1">
    <location>
        <begin position="1"/>
        <end position="39"/>
    </location>
</feature>
<feature type="compositionally biased region" description="Polar residues" evidence="1">
    <location>
        <begin position="1"/>
        <end position="15"/>
    </location>
</feature>
<evidence type="ECO:0000313" key="3">
    <source>
        <dbReference type="Proteomes" id="UP000023430"/>
    </source>
</evidence>
<dbReference type="Proteomes" id="UP000023430">
    <property type="component" value="Unassembled WGS sequence"/>
</dbReference>
<name>X7FEU5_9RHOB</name>
<comment type="caution">
    <text evidence="2">The sequence shown here is derived from an EMBL/GenBank/DDBJ whole genome shotgun (WGS) entry which is preliminary data.</text>
</comment>
<protein>
    <submittedName>
        <fullName evidence="2">Uncharacterized protein</fullName>
    </submittedName>
</protein>
<dbReference type="AlphaFoldDB" id="X7FEU5"/>
<proteinExistence type="predicted"/>